<comment type="catalytic activity">
    <reaction evidence="8 9">
        <text>tRNA(Leu) + L-leucine + ATP = L-leucyl-tRNA(Leu) + AMP + diphosphate</text>
        <dbReference type="Rhea" id="RHEA:11688"/>
        <dbReference type="Rhea" id="RHEA-COMP:9613"/>
        <dbReference type="Rhea" id="RHEA-COMP:9622"/>
        <dbReference type="ChEBI" id="CHEBI:30616"/>
        <dbReference type="ChEBI" id="CHEBI:33019"/>
        <dbReference type="ChEBI" id="CHEBI:57427"/>
        <dbReference type="ChEBI" id="CHEBI:78442"/>
        <dbReference type="ChEBI" id="CHEBI:78494"/>
        <dbReference type="ChEBI" id="CHEBI:456215"/>
        <dbReference type="EC" id="6.1.1.4"/>
    </reaction>
</comment>
<keyword evidence="3 9" id="KW-0436">Ligase</keyword>
<dbReference type="GO" id="GO:0005524">
    <property type="term" value="F:ATP binding"/>
    <property type="evidence" value="ECO:0007669"/>
    <property type="project" value="UniProtKB-UniRule"/>
</dbReference>
<evidence type="ECO:0000256" key="8">
    <source>
        <dbReference type="ARBA" id="ARBA00047469"/>
    </source>
</evidence>
<keyword evidence="5 9" id="KW-0067">ATP-binding</keyword>
<comment type="caution">
    <text evidence="9">Lacks conserved residue(s) required for the propagation of feature annotation.</text>
</comment>
<keyword evidence="4 9" id="KW-0547">Nucleotide-binding</keyword>
<feature type="domain" description="Methionyl/Leucyl tRNA synthetase" evidence="13">
    <location>
        <begin position="41"/>
        <end position="183"/>
    </location>
</feature>
<dbReference type="Gene3D" id="3.40.50.620">
    <property type="entry name" value="HUPs"/>
    <property type="match status" value="2"/>
</dbReference>
<keyword evidence="7 9" id="KW-0030">Aminoacyl-tRNA synthetase</keyword>
<dbReference type="PROSITE" id="PS00178">
    <property type="entry name" value="AA_TRNA_LIGASE_I"/>
    <property type="match status" value="1"/>
</dbReference>
<feature type="binding site" evidence="9">
    <location>
        <position position="587"/>
    </location>
    <ligand>
        <name>ATP</name>
        <dbReference type="ChEBI" id="CHEBI:30616"/>
    </ligand>
</feature>
<gene>
    <name evidence="9" type="primary">leuS</name>
    <name evidence="15" type="ORF">A3H61_05130</name>
</gene>
<comment type="caution">
    <text evidence="15">The sequence shown here is derived from an EMBL/GenBank/DDBJ whole genome shotgun (WGS) entry which is preliminary data.</text>
</comment>
<evidence type="ECO:0000256" key="7">
    <source>
        <dbReference type="ARBA" id="ARBA00023146"/>
    </source>
</evidence>
<dbReference type="FunFam" id="3.40.50.620:FF:000077">
    <property type="entry name" value="Leucine--tRNA ligase"/>
    <property type="match status" value="1"/>
</dbReference>
<dbReference type="GO" id="GO:0002161">
    <property type="term" value="F:aminoacyl-tRNA deacylase activity"/>
    <property type="evidence" value="ECO:0007669"/>
    <property type="project" value="InterPro"/>
</dbReference>
<dbReference type="AlphaFoldDB" id="A0A1G2A7S8"/>
<dbReference type="HAMAP" id="MF_00049_B">
    <property type="entry name" value="Leu_tRNA_synth_B"/>
    <property type="match status" value="1"/>
</dbReference>
<evidence type="ECO:0000313" key="15">
    <source>
        <dbReference type="EMBL" id="OGY72735.1"/>
    </source>
</evidence>
<dbReference type="NCBIfam" id="TIGR00396">
    <property type="entry name" value="leuS_bact"/>
    <property type="match status" value="1"/>
</dbReference>
<dbReference type="EMBL" id="MHJU01000024">
    <property type="protein sequence ID" value="OGY72735.1"/>
    <property type="molecule type" value="Genomic_DNA"/>
</dbReference>
<dbReference type="Pfam" id="PF09334">
    <property type="entry name" value="tRNA-synt_1g"/>
    <property type="match status" value="1"/>
</dbReference>
<evidence type="ECO:0000256" key="2">
    <source>
        <dbReference type="ARBA" id="ARBA00022490"/>
    </source>
</evidence>
<dbReference type="CDD" id="cd07958">
    <property type="entry name" value="Anticodon_Ia_Leu_BEm"/>
    <property type="match status" value="1"/>
</dbReference>
<dbReference type="CDD" id="cd00812">
    <property type="entry name" value="LeuRS_core"/>
    <property type="match status" value="1"/>
</dbReference>
<protein>
    <recommendedName>
        <fullName evidence="9">Leucine--tRNA ligase</fullName>
        <ecNumber evidence="9">6.1.1.4</ecNumber>
    </recommendedName>
    <alternativeName>
        <fullName evidence="9">Leucyl-tRNA synthetase</fullName>
        <shortName evidence="9">LeuRS</shortName>
    </alternativeName>
</protein>
<evidence type="ECO:0000259" key="12">
    <source>
        <dbReference type="Pfam" id="PF08264"/>
    </source>
</evidence>
<evidence type="ECO:0000256" key="4">
    <source>
        <dbReference type="ARBA" id="ARBA00022741"/>
    </source>
</evidence>
<dbReference type="FunFam" id="3.40.50.620:FF:000056">
    <property type="entry name" value="Leucine--tRNA ligase"/>
    <property type="match status" value="1"/>
</dbReference>
<comment type="similarity">
    <text evidence="1 9 10">Belongs to the class-I aminoacyl-tRNA synthetase family.</text>
</comment>
<dbReference type="InterPro" id="IPR009080">
    <property type="entry name" value="tRNAsynth_Ia_anticodon-bd"/>
</dbReference>
<dbReference type="GO" id="GO:0006429">
    <property type="term" value="P:leucyl-tRNA aminoacylation"/>
    <property type="evidence" value="ECO:0007669"/>
    <property type="project" value="UniProtKB-UniRule"/>
</dbReference>
<dbReference type="InterPro" id="IPR025709">
    <property type="entry name" value="Leu_tRNA-synth_edit"/>
</dbReference>
<sequence length="816" mass="94568">MYDHKSIEQKWQKLWAERRSYEVVEEDEIPRKNRRYVLDMFPYPSAAGLHVGHPEGYTATDIYSRYLRMRGYHVLHPMGWDSFGLPAENYAIKEGVHPRESTWKNIETFRRQIQDIGFSYDWSREINTASPEYYRWTQWFFLFFYKRNLAYRKKAPVNWCVSCQTVLAREQVVQGRCERCKSEVIQKELEQWFFKITEYADRLLQGLDTIDWPESIKLMQRNWIGKSEGVNITYTIDGTDKTVTVFTTRPDTNFGATFITVAPDSSFVKECFTLFPEQANVAKYVESALRKTELERMAEGRVKTGVFTGWYAINQLNGKRMPVYISDFVFSTVGTGAVVGVPGHDLRDFEFAQTLNLEIIRVVVGEDGDISSITRAEQVQEEKGVMINSGFLDGLEINRAKDQITKYIEENGWGKRVTNYKLRDWLISRQRYWGAPIPIIYCDSCGEAPVPEESLPVLLPDDVDFLPTGESPLVRSKSFHKVLCPKCGRASRRESDTLDTFVCSSWYLYRYTDPKNTSEFASKKKMAYWLPVDLYVGGAEHAVMHLLYARFFCKALYDAKYITFDEPFTKLINQGLIIGEDGQKMSKSRGNVINPDDVVSEYGADCLRMYEMFMGPFEDAKPWSTQGINGIRRFLEKVYILFPKSNHESFHGQISKFQRLEQLLHKTIKKVTEDIESFKFNTAISQMMIFINEFQKQKDDLDTVHYKLFTTNFLLLLAPFAPHIAEELWSRTGHTASIFKTNWPLYKEEFIKDETITVVVQINGKARGEVNIARDADQSFVLSEARSNERVAKFLAGKEVKREVYVKGKIVNFVVA</sequence>
<feature type="short sequence motif" description="'KMSKS' region" evidence="9">
    <location>
        <begin position="584"/>
        <end position="588"/>
    </location>
</feature>
<dbReference type="PANTHER" id="PTHR43740:SF2">
    <property type="entry name" value="LEUCINE--TRNA LIGASE, MITOCHONDRIAL"/>
    <property type="match status" value="1"/>
</dbReference>
<dbReference type="InterPro" id="IPR009008">
    <property type="entry name" value="Val/Leu/Ile-tRNA-synth_edit"/>
</dbReference>
<dbReference type="Pfam" id="PF13603">
    <property type="entry name" value="tRNA-synt_1_2"/>
    <property type="match status" value="1"/>
</dbReference>
<evidence type="ECO:0000259" key="11">
    <source>
        <dbReference type="Pfam" id="PF00133"/>
    </source>
</evidence>
<dbReference type="SUPFAM" id="SSF47323">
    <property type="entry name" value="Anticodon-binding domain of a subclass of class I aminoacyl-tRNA synthetases"/>
    <property type="match status" value="1"/>
</dbReference>
<organism evidence="15 16">
    <name type="scientific">Candidatus Jacksonbacteria bacterium RIFCSPLOWO2_02_FULL_44_20</name>
    <dbReference type="NCBI Taxonomy" id="1798460"/>
    <lineage>
        <taxon>Bacteria</taxon>
        <taxon>Candidatus Jacksoniibacteriota</taxon>
    </lineage>
</organism>
<evidence type="ECO:0000256" key="6">
    <source>
        <dbReference type="ARBA" id="ARBA00022917"/>
    </source>
</evidence>
<evidence type="ECO:0000313" key="16">
    <source>
        <dbReference type="Proteomes" id="UP000178315"/>
    </source>
</evidence>
<dbReference type="InterPro" id="IPR014729">
    <property type="entry name" value="Rossmann-like_a/b/a_fold"/>
</dbReference>
<accession>A0A1G2A7S8</accession>
<dbReference type="EC" id="6.1.1.4" evidence="9"/>
<proteinExistence type="inferred from homology"/>
<keyword evidence="2 9" id="KW-0963">Cytoplasm</keyword>
<dbReference type="InterPro" id="IPR001412">
    <property type="entry name" value="aa-tRNA-synth_I_CS"/>
</dbReference>
<feature type="domain" description="Leucyl-tRNA synthetase editing" evidence="14">
    <location>
        <begin position="221"/>
        <end position="408"/>
    </location>
</feature>
<dbReference type="InterPro" id="IPR002300">
    <property type="entry name" value="aa-tRNA-synth_Ia"/>
</dbReference>
<name>A0A1G2A7S8_9BACT</name>
<dbReference type="Gene3D" id="1.10.730.10">
    <property type="entry name" value="Isoleucyl-tRNA Synthetase, Domain 1"/>
    <property type="match status" value="1"/>
</dbReference>
<dbReference type="Pfam" id="PF08264">
    <property type="entry name" value="Anticodon_1"/>
    <property type="match status" value="1"/>
</dbReference>
<keyword evidence="6 9" id="KW-0648">Protein biosynthesis</keyword>
<evidence type="ECO:0000256" key="5">
    <source>
        <dbReference type="ARBA" id="ARBA00022840"/>
    </source>
</evidence>
<dbReference type="FunFam" id="1.10.730.10:FF:000011">
    <property type="entry name" value="Leucine--tRNA ligase chloroplastic/mitochondrial"/>
    <property type="match status" value="1"/>
</dbReference>
<dbReference type="PRINTS" id="PR00985">
    <property type="entry name" value="TRNASYNTHLEU"/>
</dbReference>
<dbReference type="Pfam" id="PF00133">
    <property type="entry name" value="tRNA-synt_1"/>
    <property type="match status" value="1"/>
</dbReference>
<evidence type="ECO:0000256" key="10">
    <source>
        <dbReference type="RuleBase" id="RU363035"/>
    </source>
</evidence>
<evidence type="ECO:0000259" key="14">
    <source>
        <dbReference type="Pfam" id="PF13603"/>
    </source>
</evidence>
<evidence type="ECO:0000256" key="3">
    <source>
        <dbReference type="ARBA" id="ARBA00022598"/>
    </source>
</evidence>
<dbReference type="SUPFAM" id="SSF52374">
    <property type="entry name" value="Nucleotidylyl transferase"/>
    <property type="match status" value="1"/>
</dbReference>
<dbReference type="InterPro" id="IPR013155">
    <property type="entry name" value="M/V/L/I-tRNA-synth_anticd-bd"/>
</dbReference>
<evidence type="ECO:0000256" key="9">
    <source>
        <dbReference type="HAMAP-Rule" id="MF_00049"/>
    </source>
</evidence>
<evidence type="ECO:0000259" key="13">
    <source>
        <dbReference type="Pfam" id="PF09334"/>
    </source>
</evidence>
<dbReference type="GO" id="GO:0004823">
    <property type="term" value="F:leucine-tRNA ligase activity"/>
    <property type="evidence" value="ECO:0007669"/>
    <property type="project" value="UniProtKB-UniRule"/>
</dbReference>
<dbReference type="InterPro" id="IPR002302">
    <property type="entry name" value="Leu-tRNA-ligase"/>
</dbReference>
<dbReference type="Proteomes" id="UP000178315">
    <property type="component" value="Unassembled WGS sequence"/>
</dbReference>
<reference evidence="15 16" key="1">
    <citation type="journal article" date="2016" name="Nat. Commun.">
        <title>Thousands of microbial genomes shed light on interconnected biogeochemical processes in an aquifer system.</title>
        <authorList>
            <person name="Anantharaman K."/>
            <person name="Brown C.T."/>
            <person name="Hug L.A."/>
            <person name="Sharon I."/>
            <person name="Castelle C.J."/>
            <person name="Probst A.J."/>
            <person name="Thomas B.C."/>
            <person name="Singh A."/>
            <person name="Wilkins M.J."/>
            <person name="Karaoz U."/>
            <person name="Brodie E.L."/>
            <person name="Williams K.H."/>
            <person name="Hubbard S.S."/>
            <person name="Banfield J.F."/>
        </authorList>
    </citation>
    <scope>NUCLEOTIDE SEQUENCE [LARGE SCALE GENOMIC DNA]</scope>
</reference>
<dbReference type="InterPro" id="IPR015413">
    <property type="entry name" value="Methionyl/Leucyl_tRNA_Synth"/>
</dbReference>
<dbReference type="PANTHER" id="PTHR43740">
    <property type="entry name" value="LEUCYL-TRNA SYNTHETASE"/>
    <property type="match status" value="1"/>
</dbReference>
<dbReference type="GO" id="GO:0005829">
    <property type="term" value="C:cytosol"/>
    <property type="evidence" value="ECO:0007669"/>
    <property type="project" value="TreeGrafter"/>
</dbReference>
<comment type="subcellular location">
    <subcellularLocation>
        <location evidence="9">Cytoplasm</location>
    </subcellularLocation>
</comment>
<feature type="domain" description="Methionyl/Valyl/Leucyl/Isoleucyl-tRNA synthetase anticodon-binding" evidence="12">
    <location>
        <begin position="662"/>
        <end position="778"/>
    </location>
</feature>
<dbReference type="SUPFAM" id="SSF50677">
    <property type="entry name" value="ValRS/IleRS/LeuRS editing domain"/>
    <property type="match status" value="1"/>
</dbReference>
<feature type="domain" description="Aminoacyl-tRNA synthetase class Ia" evidence="11">
    <location>
        <begin position="411"/>
        <end position="610"/>
    </location>
</feature>
<evidence type="ECO:0000256" key="1">
    <source>
        <dbReference type="ARBA" id="ARBA00005594"/>
    </source>
</evidence>